<dbReference type="GO" id="GO:0022857">
    <property type="term" value="F:transmembrane transporter activity"/>
    <property type="evidence" value="ECO:0007669"/>
    <property type="project" value="InterPro"/>
</dbReference>
<evidence type="ECO:0000256" key="2">
    <source>
        <dbReference type="ARBA" id="ARBA00022692"/>
    </source>
</evidence>
<comment type="caution">
    <text evidence="8">The sequence shown here is derived from an EMBL/GenBank/DDBJ whole genome shotgun (WGS) entry which is preliminary data.</text>
</comment>
<dbReference type="Gene3D" id="1.20.1720.10">
    <property type="entry name" value="Multidrug resistance protein D"/>
    <property type="match status" value="1"/>
</dbReference>
<feature type="transmembrane region" description="Helical" evidence="6">
    <location>
        <begin position="362"/>
        <end position="382"/>
    </location>
</feature>
<evidence type="ECO:0000313" key="9">
    <source>
        <dbReference type="Proteomes" id="UP000240739"/>
    </source>
</evidence>
<organism evidence="8 9">
    <name type="scientific">Paraconexibacter algicola</name>
    <dbReference type="NCBI Taxonomy" id="2133960"/>
    <lineage>
        <taxon>Bacteria</taxon>
        <taxon>Bacillati</taxon>
        <taxon>Actinomycetota</taxon>
        <taxon>Thermoleophilia</taxon>
        <taxon>Solirubrobacterales</taxon>
        <taxon>Paraconexibacteraceae</taxon>
        <taxon>Paraconexibacter</taxon>
    </lineage>
</organism>
<feature type="transmembrane region" description="Helical" evidence="6">
    <location>
        <begin position="139"/>
        <end position="162"/>
    </location>
</feature>
<dbReference type="InterPro" id="IPR011701">
    <property type="entry name" value="MFS"/>
</dbReference>
<sequence>MGRGLRDDAAVASRVRRRGHGRRSPRRRCVPSGARRGRVVLTPRRATWALVVLCAAVSLVIASITSLYIAGPEIARDVGATQTELTWMIDIYTLVMAGLLLPAGALGDRFGRRGVMIVGLAVFVLGAVVLQLVDTPGGLIGARAVLGVGAALILPSTLSLITSTFPPEMRDRGVSTWTAAFTIAGVLGGSLAAVLLEFFSWRSAFWSILVGGVIVLAAAPTIATSRDEETPALDLWGALASIVAVAALVYAFIQAGIDGWTDPVIVGALALGVVATVLFVALQLRRRQPLLDVRVFSDRAFGVAAFTVFMAFAAVYGLAYLIIPFQQIVLGDSALVASLPMGATAISIIPITIVARRATERFGLRAIVVVGCLLNAAGFAILATVSADGPVLTLYATTITIGAGLGLAMVPCTEAIISNVPASKQGVAASVNHTTREVGTTLGVALFGGLLSGIYSDQMRAATEVLPAPVREAARESVAAALQIAATAGPEGAAIATSAREAYAQGMQQTSLVMVAIMVVCAAICAAWAPRRAPRTLSAELPAGA</sequence>
<evidence type="ECO:0000256" key="3">
    <source>
        <dbReference type="ARBA" id="ARBA00022989"/>
    </source>
</evidence>
<feature type="transmembrane region" description="Helical" evidence="6">
    <location>
        <begin position="394"/>
        <end position="417"/>
    </location>
</feature>
<keyword evidence="2 6" id="KW-0812">Transmembrane</keyword>
<dbReference type="GO" id="GO:0005886">
    <property type="term" value="C:plasma membrane"/>
    <property type="evidence" value="ECO:0007669"/>
    <property type="project" value="UniProtKB-SubCell"/>
</dbReference>
<proteinExistence type="predicted"/>
<reference evidence="8 9" key="1">
    <citation type="submission" date="2018-03" db="EMBL/GenBank/DDBJ databases">
        <title>Aquarubrobacter algicola gen. nov., sp. nov., a novel actinobacterium isolated from shallow eutrophic lake during the end of cyanobacterial harmful algal blooms.</title>
        <authorList>
            <person name="Chun S.J."/>
        </authorList>
    </citation>
    <scope>NUCLEOTIDE SEQUENCE [LARGE SCALE GENOMIC DNA]</scope>
    <source>
        <strain evidence="8 9">Seoho-28</strain>
    </source>
</reference>
<feature type="compositionally biased region" description="Basic residues" evidence="5">
    <location>
        <begin position="14"/>
        <end position="29"/>
    </location>
</feature>
<evidence type="ECO:0000256" key="4">
    <source>
        <dbReference type="ARBA" id="ARBA00023136"/>
    </source>
</evidence>
<feature type="region of interest" description="Disordered" evidence="5">
    <location>
        <begin position="1"/>
        <end position="29"/>
    </location>
</feature>
<dbReference type="Pfam" id="PF07690">
    <property type="entry name" value="MFS_1"/>
    <property type="match status" value="1"/>
</dbReference>
<feature type="domain" description="Major facilitator superfamily (MFS) profile" evidence="7">
    <location>
        <begin position="49"/>
        <end position="533"/>
    </location>
</feature>
<dbReference type="PROSITE" id="PS50850">
    <property type="entry name" value="MFS"/>
    <property type="match status" value="1"/>
</dbReference>
<gene>
    <name evidence="8" type="ORF">C7Y72_07950</name>
</gene>
<dbReference type="EMBL" id="PYYB01000001">
    <property type="protein sequence ID" value="PTL59585.1"/>
    <property type="molecule type" value="Genomic_DNA"/>
</dbReference>
<evidence type="ECO:0000256" key="1">
    <source>
        <dbReference type="ARBA" id="ARBA00004651"/>
    </source>
</evidence>
<evidence type="ECO:0000259" key="7">
    <source>
        <dbReference type="PROSITE" id="PS50850"/>
    </source>
</evidence>
<dbReference type="SUPFAM" id="SSF103473">
    <property type="entry name" value="MFS general substrate transporter"/>
    <property type="match status" value="1"/>
</dbReference>
<feature type="transmembrane region" description="Helical" evidence="6">
    <location>
        <begin position="204"/>
        <end position="223"/>
    </location>
</feature>
<protein>
    <submittedName>
        <fullName evidence="8">MFS transporter</fullName>
    </submittedName>
</protein>
<dbReference type="PANTHER" id="PTHR42718">
    <property type="entry name" value="MAJOR FACILITATOR SUPERFAMILY MULTIDRUG TRANSPORTER MFSC"/>
    <property type="match status" value="1"/>
</dbReference>
<keyword evidence="3 6" id="KW-1133">Transmembrane helix</keyword>
<dbReference type="PANTHER" id="PTHR42718:SF42">
    <property type="entry name" value="EXPORT PROTEIN"/>
    <property type="match status" value="1"/>
</dbReference>
<accession>A0A2T4UK45</accession>
<feature type="transmembrane region" description="Helical" evidence="6">
    <location>
        <begin position="511"/>
        <end position="529"/>
    </location>
</feature>
<feature type="transmembrane region" description="Helical" evidence="6">
    <location>
        <begin position="335"/>
        <end position="355"/>
    </location>
</feature>
<feature type="transmembrane region" description="Helical" evidence="6">
    <location>
        <begin position="263"/>
        <end position="282"/>
    </location>
</feature>
<dbReference type="CDD" id="cd17321">
    <property type="entry name" value="MFS_MMR_MDR_like"/>
    <property type="match status" value="1"/>
</dbReference>
<evidence type="ECO:0000256" key="6">
    <source>
        <dbReference type="SAM" id="Phobius"/>
    </source>
</evidence>
<keyword evidence="4 6" id="KW-0472">Membrane</keyword>
<evidence type="ECO:0000256" key="5">
    <source>
        <dbReference type="SAM" id="MobiDB-lite"/>
    </source>
</evidence>
<dbReference type="InterPro" id="IPR036259">
    <property type="entry name" value="MFS_trans_sf"/>
</dbReference>
<feature type="transmembrane region" description="Helical" evidence="6">
    <location>
        <begin position="303"/>
        <end position="323"/>
    </location>
</feature>
<comment type="subcellular location">
    <subcellularLocation>
        <location evidence="1">Cell membrane</location>
        <topology evidence="1">Multi-pass membrane protein</topology>
    </subcellularLocation>
</comment>
<feature type="transmembrane region" description="Helical" evidence="6">
    <location>
        <begin position="46"/>
        <end position="69"/>
    </location>
</feature>
<keyword evidence="9" id="KW-1185">Reference proteome</keyword>
<dbReference type="AlphaFoldDB" id="A0A2T4UK45"/>
<feature type="transmembrane region" description="Helical" evidence="6">
    <location>
        <begin position="89"/>
        <end position="107"/>
    </location>
</feature>
<dbReference type="InterPro" id="IPR020846">
    <property type="entry name" value="MFS_dom"/>
</dbReference>
<dbReference type="Gene3D" id="1.20.1250.20">
    <property type="entry name" value="MFS general substrate transporter like domains"/>
    <property type="match status" value="1"/>
</dbReference>
<feature type="transmembrane region" description="Helical" evidence="6">
    <location>
        <begin position="114"/>
        <end position="133"/>
    </location>
</feature>
<dbReference type="Proteomes" id="UP000240739">
    <property type="component" value="Unassembled WGS sequence"/>
</dbReference>
<name>A0A2T4UK45_9ACTN</name>
<feature type="transmembrane region" description="Helical" evidence="6">
    <location>
        <begin position="174"/>
        <end position="198"/>
    </location>
</feature>
<feature type="transmembrane region" description="Helical" evidence="6">
    <location>
        <begin position="235"/>
        <end position="257"/>
    </location>
</feature>
<evidence type="ECO:0000313" key="8">
    <source>
        <dbReference type="EMBL" id="PTL59585.1"/>
    </source>
</evidence>